<keyword evidence="10" id="KW-1185">Reference proteome</keyword>
<keyword evidence="5 7" id="KW-1133">Transmembrane helix</keyword>
<dbReference type="InterPro" id="IPR007353">
    <property type="entry name" value="DUF421"/>
</dbReference>
<evidence type="ECO:0000256" key="3">
    <source>
        <dbReference type="ARBA" id="ARBA00022475"/>
    </source>
</evidence>
<dbReference type="PANTHER" id="PTHR34582">
    <property type="entry name" value="UPF0702 TRANSMEMBRANE PROTEIN YCAP"/>
    <property type="match status" value="1"/>
</dbReference>
<evidence type="ECO:0000256" key="2">
    <source>
        <dbReference type="ARBA" id="ARBA00006448"/>
    </source>
</evidence>
<name>Q0AXY8_SYNWW</name>
<dbReference type="AlphaFoldDB" id="Q0AXY8"/>
<dbReference type="Proteomes" id="UP000001968">
    <property type="component" value="Chromosome"/>
</dbReference>
<dbReference type="RefSeq" id="WP_011640520.1">
    <property type="nucleotide sequence ID" value="NC_008346.1"/>
</dbReference>
<proteinExistence type="inferred from homology"/>
<dbReference type="eggNOG" id="COG2323">
    <property type="taxonomic scope" value="Bacteria"/>
</dbReference>
<protein>
    <submittedName>
        <fullName evidence="9">Membrane protein-like protein</fullName>
    </submittedName>
</protein>
<dbReference type="HOGENOM" id="CLU_1219213_0_0_9"/>
<dbReference type="Pfam" id="PF04239">
    <property type="entry name" value="DUF421"/>
    <property type="match status" value="1"/>
</dbReference>
<gene>
    <name evidence="9" type="ordered locus">Swol_1106</name>
</gene>
<feature type="domain" description="YetF C-terminal" evidence="8">
    <location>
        <begin position="79"/>
        <end position="153"/>
    </location>
</feature>
<keyword evidence="4 7" id="KW-0812">Transmembrane</keyword>
<evidence type="ECO:0000259" key="8">
    <source>
        <dbReference type="Pfam" id="PF04239"/>
    </source>
</evidence>
<sequence>MLIFALRAIGMYFLALIMIRLLGKRALGELGPFDFVVMTGVGHTVVSVALDKSLPFYEGIVILATLALLEYIMGYLALKNQTLSHLITGKPVILIDNGQIVKENMAREKFNADDLLQELRKQGIREIEDVDKGILESCGGFSVILKEEDEPVTRRDLGISPHIQSTVPTSSTISRAEFFARQQEPLLAREGISLAGLLQNIDQRLDSICQRLDILEERLQDGGHNHR</sequence>
<dbReference type="EMBL" id="CP000448">
    <property type="protein sequence ID" value="ABI68416.1"/>
    <property type="molecule type" value="Genomic_DNA"/>
</dbReference>
<evidence type="ECO:0000256" key="6">
    <source>
        <dbReference type="ARBA" id="ARBA00023136"/>
    </source>
</evidence>
<evidence type="ECO:0000256" key="5">
    <source>
        <dbReference type="ARBA" id="ARBA00022989"/>
    </source>
</evidence>
<feature type="transmembrane region" description="Helical" evidence="7">
    <location>
        <begin position="56"/>
        <end position="78"/>
    </location>
</feature>
<dbReference type="PANTHER" id="PTHR34582:SF6">
    <property type="entry name" value="UPF0702 TRANSMEMBRANE PROTEIN YCAP"/>
    <property type="match status" value="1"/>
</dbReference>
<keyword evidence="3" id="KW-1003">Cell membrane</keyword>
<reference evidence="10" key="1">
    <citation type="journal article" date="2010" name="Environ. Microbiol.">
        <title>The genome of Syntrophomonas wolfei: new insights into syntrophic metabolism and biohydrogen production.</title>
        <authorList>
            <person name="Sieber J.R."/>
            <person name="Sims D.R."/>
            <person name="Han C."/>
            <person name="Kim E."/>
            <person name="Lykidis A."/>
            <person name="Lapidus A.L."/>
            <person name="McDonnald E."/>
            <person name="Rohlin L."/>
            <person name="Culley D.E."/>
            <person name="Gunsalus R."/>
            <person name="McInerney M.J."/>
        </authorList>
    </citation>
    <scope>NUCLEOTIDE SEQUENCE [LARGE SCALE GENOMIC DNA]</scope>
    <source>
        <strain evidence="10">DSM 2245B / Goettingen</strain>
    </source>
</reference>
<keyword evidence="6 7" id="KW-0472">Membrane</keyword>
<evidence type="ECO:0000256" key="7">
    <source>
        <dbReference type="SAM" id="Phobius"/>
    </source>
</evidence>
<evidence type="ECO:0000313" key="9">
    <source>
        <dbReference type="EMBL" id="ABI68416.1"/>
    </source>
</evidence>
<dbReference type="Gene3D" id="3.30.240.20">
    <property type="entry name" value="bsu07140 like domains"/>
    <property type="match status" value="1"/>
</dbReference>
<organism evidence="9 10">
    <name type="scientific">Syntrophomonas wolfei subsp. wolfei (strain DSM 2245B / Goettingen)</name>
    <dbReference type="NCBI Taxonomy" id="335541"/>
    <lineage>
        <taxon>Bacteria</taxon>
        <taxon>Bacillati</taxon>
        <taxon>Bacillota</taxon>
        <taxon>Clostridia</taxon>
        <taxon>Eubacteriales</taxon>
        <taxon>Syntrophomonadaceae</taxon>
        <taxon>Syntrophomonas</taxon>
    </lineage>
</organism>
<feature type="transmembrane region" description="Helical" evidence="7">
    <location>
        <begin position="30"/>
        <end position="50"/>
    </location>
</feature>
<dbReference type="KEGG" id="swo:Swol_1106"/>
<feature type="transmembrane region" description="Helical" evidence="7">
    <location>
        <begin position="6"/>
        <end position="23"/>
    </location>
</feature>
<comment type="similarity">
    <text evidence="2">Belongs to the UPF0702 family.</text>
</comment>
<accession>Q0AXY8</accession>
<dbReference type="STRING" id="335541.Swol_1106"/>
<evidence type="ECO:0000313" key="10">
    <source>
        <dbReference type="Proteomes" id="UP000001968"/>
    </source>
</evidence>
<dbReference type="InterPro" id="IPR023090">
    <property type="entry name" value="UPF0702_alpha/beta_dom_sf"/>
</dbReference>
<evidence type="ECO:0000256" key="1">
    <source>
        <dbReference type="ARBA" id="ARBA00004651"/>
    </source>
</evidence>
<comment type="subcellular location">
    <subcellularLocation>
        <location evidence="1">Cell membrane</location>
        <topology evidence="1">Multi-pass membrane protein</topology>
    </subcellularLocation>
</comment>
<dbReference type="GO" id="GO:0005886">
    <property type="term" value="C:plasma membrane"/>
    <property type="evidence" value="ECO:0007669"/>
    <property type="project" value="UniProtKB-SubCell"/>
</dbReference>
<evidence type="ECO:0000256" key="4">
    <source>
        <dbReference type="ARBA" id="ARBA00022692"/>
    </source>
</evidence>